<name>A0ABW4U262_9SPHN</name>
<evidence type="ECO:0000313" key="2">
    <source>
        <dbReference type="Proteomes" id="UP001597400"/>
    </source>
</evidence>
<reference evidence="2" key="1">
    <citation type="journal article" date="2019" name="Int. J. Syst. Evol. Microbiol.">
        <title>The Global Catalogue of Microorganisms (GCM) 10K type strain sequencing project: providing services to taxonomists for standard genome sequencing and annotation.</title>
        <authorList>
            <consortium name="The Broad Institute Genomics Platform"/>
            <consortium name="The Broad Institute Genome Sequencing Center for Infectious Disease"/>
            <person name="Wu L."/>
            <person name="Ma J."/>
        </authorList>
    </citation>
    <scope>NUCLEOTIDE SEQUENCE [LARGE SCALE GENOMIC DNA]</scope>
    <source>
        <strain evidence="2">CGMCC 1.12702</strain>
    </source>
</reference>
<evidence type="ECO:0000313" key="1">
    <source>
        <dbReference type="EMBL" id="MFD1952431.1"/>
    </source>
</evidence>
<gene>
    <name evidence="1" type="ORF">ACFSGX_16770</name>
</gene>
<dbReference type="EMBL" id="JBHUGS010000005">
    <property type="protein sequence ID" value="MFD1952431.1"/>
    <property type="molecule type" value="Genomic_DNA"/>
</dbReference>
<protein>
    <submittedName>
        <fullName evidence="1">Uncharacterized protein</fullName>
    </submittedName>
</protein>
<keyword evidence="2" id="KW-1185">Reference proteome</keyword>
<proteinExistence type="predicted"/>
<dbReference type="Proteomes" id="UP001597400">
    <property type="component" value="Unassembled WGS sequence"/>
</dbReference>
<sequence>MTTTQGISPGLHVPETSLATIFAGRSEPLHHLIVDRIVQRAVPGRPDAPRLFGASPAAGMPS</sequence>
<comment type="caution">
    <text evidence="1">The sequence shown here is derived from an EMBL/GenBank/DDBJ whole genome shotgun (WGS) entry which is preliminary data.</text>
</comment>
<organism evidence="1 2">
    <name type="scientific">Sphingomonas arantia</name>
    <dbReference type="NCBI Taxonomy" id="1460676"/>
    <lineage>
        <taxon>Bacteria</taxon>
        <taxon>Pseudomonadati</taxon>
        <taxon>Pseudomonadota</taxon>
        <taxon>Alphaproteobacteria</taxon>
        <taxon>Sphingomonadales</taxon>
        <taxon>Sphingomonadaceae</taxon>
        <taxon>Sphingomonas</taxon>
    </lineage>
</organism>
<accession>A0ABW4U262</accession>
<dbReference type="RefSeq" id="WP_380931454.1">
    <property type="nucleotide sequence ID" value="NZ_JBHUGS010000005.1"/>
</dbReference>